<accession>A0A914PF82</accession>
<evidence type="ECO:0000313" key="2">
    <source>
        <dbReference type="Proteomes" id="UP000887578"/>
    </source>
</evidence>
<organism evidence="2 3">
    <name type="scientific">Panagrolaimus davidi</name>
    <dbReference type="NCBI Taxonomy" id="227884"/>
    <lineage>
        <taxon>Eukaryota</taxon>
        <taxon>Metazoa</taxon>
        <taxon>Ecdysozoa</taxon>
        <taxon>Nematoda</taxon>
        <taxon>Chromadorea</taxon>
        <taxon>Rhabditida</taxon>
        <taxon>Tylenchina</taxon>
        <taxon>Panagrolaimomorpha</taxon>
        <taxon>Panagrolaimoidea</taxon>
        <taxon>Panagrolaimidae</taxon>
        <taxon>Panagrolaimus</taxon>
    </lineage>
</organism>
<feature type="region of interest" description="Disordered" evidence="1">
    <location>
        <begin position="1"/>
        <end position="88"/>
    </location>
</feature>
<dbReference type="Proteomes" id="UP000887578">
    <property type="component" value="Unplaced"/>
</dbReference>
<protein>
    <submittedName>
        <fullName evidence="3">Uncharacterized protein</fullName>
    </submittedName>
</protein>
<dbReference type="AlphaFoldDB" id="A0A914PF82"/>
<evidence type="ECO:0000256" key="1">
    <source>
        <dbReference type="SAM" id="MobiDB-lite"/>
    </source>
</evidence>
<keyword evidence="2" id="KW-1185">Reference proteome</keyword>
<proteinExistence type="predicted"/>
<name>A0A914PF82_9BILA</name>
<dbReference type="WBParaSite" id="PDA_v2.g1342.t1">
    <property type="protein sequence ID" value="PDA_v2.g1342.t1"/>
    <property type="gene ID" value="PDA_v2.g1342"/>
</dbReference>
<reference evidence="3" key="1">
    <citation type="submission" date="2022-11" db="UniProtKB">
        <authorList>
            <consortium name="WormBaseParasite"/>
        </authorList>
    </citation>
    <scope>IDENTIFICATION</scope>
</reference>
<sequence>MVGKGKAEPSKVSKNSSEDVEKFEISQQPLSGKTKGDNEKMASQSLKAATTKASTKDDTTPATTTTAKSNKKAPVKQNAKMQRAPITK</sequence>
<feature type="compositionally biased region" description="Basic and acidic residues" evidence="1">
    <location>
        <begin position="1"/>
        <end position="24"/>
    </location>
</feature>
<evidence type="ECO:0000313" key="3">
    <source>
        <dbReference type="WBParaSite" id="PDA_v2.g1342.t1"/>
    </source>
</evidence>